<dbReference type="PANTHER" id="PTHR43289">
    <property type="entry name" value="MITOGEN-ACTIVATED PROTEIN KINASE KINASE KINASE 20-RELATED"/>
    <property type="match status" value="1"/>
</dbReference>
<dbReference type="InterPro" id="IPR000719">
    <property type="entry name" value="Prot_kinase_dom"/>
</dbReference>
<dbReference type="CDD" id="cd14014">
    <property type="entry name" value="STKc_PknB_like"/>
    <property type="match status" value="1"/>
</dbReference>
<dbReference type="InterPro" id="IPR008271">
    <property type="entry name" value="Ser/Thr_kinase_AS"/>
</dbReference>
<protein>
    <recommendedName>
        <fullName evidence="8">Protein kinase domain-containing protein</fullName>
    </recommendedName>
</protein>
<evidence type="ECO:0000256" key="6">
    <source>
        <dbReference type="SAM" id="MobiDB-lite"/>
    </source>
</evidence>
<dbReference type="PROSITE" id="PS00107">
    <property type="entry name" value="PROTEIN_KINASE_ATP"/>
    <property type="match status" value="1"/>
</dbReference>
<dbReference type="PANTHER" id="PTHR43289:SF6">
    <property type="entry name" value="SERINE_THREONINE-PROTEIN KINASE NEKL-3"/>
    <property type="match status" value="1"/>
</dbReference>
<keyword evidence="3" id="KW-0418">Kinase</keyword>
<evidence type="ECO:0000256" key="2">
    <source>
        <dbReference type="ARBA" id="ARBA00022741"/>
    </source>
</evidence>
<evidence type="ECO:0000256" key="1">
    <source>
        <dbReference type="ARBA" id="ARBA00022679"/>
    </source>
</evidence>
<feature type="region of interest" description="Disordered" evidence="6">
    <location>
        <begin position="348"/>
        <end position="459"/>
    </location>
</feature>
<dbReference type="Pfam" id="PF00069">
    <property type="entry name" value="Pkinase"/>
    <property type="match status" value="1"/>
</dbReference>
<feature type="compositionally biased region" description="Pro residues" evidence="6">
    <location>
        <begin position="348"/>
        <end position="360"/>
    </location>
</feature>
<dbReference type="GO" id="GO:0005524">
    <property type="term" value="F:ATP binding"/>
    <property type="evidence" value="ECO:0007669"/>
    <property type="project" value="UniProtKB-UniRule"/>
</dbReference>
<sequence length="484" mass="51917">MPAPASASELLDRLRKSRLVPVDRLEGFLAALHTAGGIPEPATLLDRLVAAGMITRFHADKLAAGKYKGFQLGDDRYLILDQLGSGGMGQVFLAEHAQMRRLVALKVLDPRAFENDPVARERFLREARAAGTLDHPNIVRVYDLCQDGKILFLVMEYVEGLSLQALVSHNGPLDVAAACHYARQVAFGLAHAHEMGFVHRDIKPANLILERTGLVKVLDLGLVWSEADAATNLTKQLDNKSILGTADYVAPEQAVDSSTVDARADIYSLGATLYFLLAGRPLFPEGRTAQKLVWQQIKDPVPVDRLRPEVPPELAAVVHRMLKKHPSDRYTTAAEVFEALAPFDSADVPPPDPALLPEPPLRVALARGPGPSPPTRSSGSTSKILVAAMRTGGSSAKIKNERGGSTDSDSAQIAVVAVTPSGDRKLPTQTGAGSSDDTGRTPDRPRAPRAPERPVPSGPTTLLISLSVALVLALMGIVILLLRK</sequence>
<keyword evidence="7" id="KW-0812">Transmembrane</keyword>
<dbReference type="Gene3D" id="3.30.200.20">
    <property type="entry name" value="Phosphorylase Kinase, domain 1"/>
    <property type="match status" value="1"/>
</dbReference>
<evidence type="ECO:0000313" key="9">
    <source>
        <dbReference type="EMBL" id="QJW96294.1"/>
    </source>
</evidence>
<proteinExistence type="predicted"/>
<feature type="domain" description="Protein kinase" evidence="8">
    <location>
        <begin position="77"/>
        <end position="344"/>
    </location>
</feature>
<evidence type="ECO:0000256" key="3">
    <source>
        <dbReference type="ARBA" id="ARBA00022777"/>
    </source>
</evidence>
<dbReference type="GO" id="GO:0004674">
    <property type="term" value="F:protein serine/threonine kinase activity"/>
    <property type="evidence" value="ECO:0007669"/>
    <property type="project" value="TreeGrafter"/>
</dbReference>
<dbReference type="AlphaFoldDB" id="A0A6M5YSA0"/>
<feature type="compositionally biased region" description="Polar residues" evidence="6">
    <location>
        <begin position="427"/>
        <end position="436"/>
    </location>
</feature>
<dbReference type="SUPFAM" id="SSF56112">
    <property type="entry name" value="Protein kinase-like (PK-like)"/>
    <property type="match status" value="1"/>
</dbReference>
<keyword evidence="7" id="KW-1133">Transmembrane helix</keyword>
<keyword evidence="2 5" id="KW-0547">Nucleotide-binding</keyword>
<dbReference type="EMBL" id="CP053452">
    <property type="protein sequence ID" value="QJW96294.1"/>
    <property type="molecule type" value="Genomic_DNA"/>
</dbReference>
<dbReference type="Gene3D" id="1.10.510.10">
    <property type="entry name" value="Transferase(Phosphotransferase) domain 1"/>
    <property type="match status" value="1"/>
</dbReference>
<dbReference type="PROSITE" id="PS50011">
    <property type="entry name" value="PROTEIN_KINASE_DOM"/>
    <property type="match status" value="1"/>
</dbReference>
<name>A0A6M5YSA0_9BACT</name>
<organism evidence="9 10">
    <name type="scientific">Frigoriglobus tundricola</name>
    <dbReference type="NCBI Taxonomy" id="2774151"/>
    <lineage>
        <taxon>Bacteria</taxon>
        <taxon>Pseudomonadati</taxon>
        <taxon>Planctomycetota</taxon>
        <taxon>Planctomycetia</taxon>
        <taxon>Gemmatales</taxon>
        <taxon>Gemmataceae</taxon>
        <taxon>Frigoriglobus</taxon>
    </lineage>
</organism>
<dbReference type="RefSeq" id="WP_171471909.1">
    <property type="nucleotide sequence ID" value="NZ_CP053452.2"/>
</dbReference>
<dbReference type="KEGG" id="ftj:FTUN_3851"/>
<evidence type="ECO:0000259" key="8">
    <source>
        <dbReference type="PROSITE" id="PS50011"/>
    </source>
</evidence>
<dbReference type="Proteomes" id="UP000503447">
    <property type="component" value="Chromosome"/>
</dbReference>
<evidence type="ECO:0000256" key="4">
    <source>
        <dbReference type="ARBA" id="ARBA00022840"/>
    </source>
</evidence>
<dbReference type="SMART" id="SM00220">
    <property type="entry name" value="S_TKc"/>
    <property type="match status" value="1"/>
</dbReference>
<dbReference type="InterPro" id="IPR017441">
    <property type="entry name" value="Protein_kinase_ATP_BS"/>
</dbReference>
<keyword evidence="4 5" id="KW-0067">ATP-binding</keyword>
<feature type="transmembrane region" description="Helical" evidence="7">
    <location>
        <begin position="462"/>
        <end position="482"/>
    </location>
</feature>
<evidence type="ECO:0000256" key="5">
    <source>
        <dbReference type="PROSITE-ProRule" id="PRU10141"/>
    </source>
</evidence>
<feature type="binding site" evidence="5">
    <location>
        <position position="106"/>
    </location>
    <ligand>
        <name>ATP</name>
        <dbReference type="ChEBI" id="CHEBI:30616"/>
    </ligand>
</feature>
<dbReference type="PROSITE" id="PS00108">
    <property type="entry name" value="PROTEIN_KINASE_ST"/>
    <property type="match status" value="1"/>
</dbReference>
<reference evidence="10" key="1">
    <citation type="submission" date="2020-05" db="EMBL/GenBank/DDBJ databases">
        <title>Frigoriglobus tundricola gen. nov., sp. nov., a psychrotolerant cellulolytic planctomycete of the family Gemmataceae with two divergent copies of 16S rRNA gene.</title>
        <authorList>
            <person name="Kulichevskaya I.S."/>
            <person name="Ivanova A.A."/>
            <person name="Naumoff D.G."/>
            <person name="Beletsky A.V."/>
            <person name="Rijpstra W.I.C."/>
            <person name="Sinninghe Damste J.S."/>
            <person name="Mardanov A.V."/>
            <person name="Ravin N.V."/>
            <person name="Dedysh S.N."/>
        </authorList>
    </citation>
    <scope>NUCLEOTIDE SEQUENCE [LARGE SCALE GENOMIC DNA]</scope>
    <source>
        <strain evidence="10">PL17</strain>
    </source>
</reference>
<keyword evidence="7" id="KW-0472">Membrane</keyword>
<evidence type="ECO:0000313" key="10">
    <source>
        <dbReference type="Proteomes" id="UP000503447"/>
    </source>
</evidence>
<keyword evidence="10" id="KW-1185">Reference proteome</keyword>
<feature type="compositionally biased region" description="Basic and acidic residues" evidence="6">
    <location>
        <begin position="437"/>
        <end position="452"/>
    </location>
</feature>
<evidence type="ECO:0000256" key="7">
    <source>
        <dbReference type="SAM" id="Phobius"/>
    </source>
</evidence>
<gene>
    <name evidence="9" type="ORF">FTUN_3851</name>
</gene>
<accession>A0A6M5YSA0</accession>
<dbReference type="InterPro" id="IPR011009">
    <property type="entry name" value="Kinase-like_dom_sf"/>
</dbReference>
<keyword evidence="1" id="KW-0808">Transferase</keyword>